<dbReference type="AlphaFoldDB" id="A0A928VVY5"/>
<feature type="domain" description="CHAT" evidence="1">
    <location>
        <begin position="29"/>
        <end position="215"/>
    </location>
</feature>
<proteinExistence type="predicted"/>
<dbReference type="EMBL" id="JADEXQ010000218">
    <property type="protein sequence ID" value="MBE9033487.1"/>
    <property type="molecule type" value="Genomic_DNA"/>
</dbReference>
<dbReference type="Pfam" id="PF12770">
    <property type="entry name" value="CHAT"/>
    <property type="match status" value="1"/>
</dbReference>
<dbReference type="RefSeq" id="WP_264328284.1">
    <property type="nucleotide sequence ID" value="NZ_JADEXQ010000218.1"/>
</dbReference>
<name>A0A928VVY5_9CYAN</name>
<sequence length="217" mass="24404">ALPFVPYELDDIIKRQDQPTDKRGVFPGREWLDRDFTRDRLESSVRQTTPNILHIATHGEFVPTNPRTSYFVLGDGTSYPISQVQYLRNLRNIHLVVLSACETALGGPDRNGLEIAGISSYFLGDPSKAKSVLASLWKVNDPATSLLMSEFYQNLNQGMSKSQAMRQVQLKLINSKLTIQDAANRAGARPYSPNQKRPKPLSHPYYWAPFVLIGNSQ</sequence>
<evidence type="ECO:0000313" key="2">
    <source>
        <dbReference type="EMBL" id="MBE9033487.1"/>
    </source>
</evidence>
<dbReference type="InterPro" id="IPR024983">
    <property type="entry name" value="CHAT_dom"/>
</dbReference>
<gene>
    <name evidence="2" type="ORF">IQ266_27535</name>
</gene>
<reference evidence="2" key="1">
    <citation type="submission" date="2020-10" db="EMBL/GenBank/DDBJ databases">
        <authorList>
            <person name="Castelo-Branco R."/>
            <person name="Eusebio N."/>
            <person name="Adriana R."/>
            <person name="Vieira A."/>
            <person name="Brugerolle De Fraissinette N."/>
            <person name="Rezende De Castro R."/>
            <person name="Schneider M.P."/>
            <person name="Vasconcelos V."/>
            <person name="Leao P.N."/>
        </authorList>
    </citation>
    <scope>NUCLEOTIDE SEQUENCE</scope>
    <source>
        <strain evidence="2">LEGE 11480</strain>
    </source>
</reference>
<dbReference type="Proteomes" id="UP000625316">
    <property type="component" value="Unassembled WGS sequence"/>
</dbReference>
<comment type="caution">
    <text evidence="2">The sequence shown here is derived from an EMBL/GenBank/DDBJ whole genome shotgun (WGS) entry which is preliminary data.</text>
</comment>
<organism evidence="2 3">
    <name type="scientific">Romeriopsis navalis LEGE 11480</name>
    <dbReference type="NCBI Taxonomy" id="2777977"/>
    <lineage>
        <taxon>Bacteria</taxon>
        <taxon>Bacillati</taxon>
        <taxon>Cyanobacteriota</taxon>
        <taxon>Cyanophyceae</taxon>
        <taxon>Leptolyngbyales</taxon>
        <taxon>Leptolyngbyaceae</taxon>
        <taxon>Romeriopsis</taxon>
        <taxon>Romeriopsis navalis</taxon>
    </lineage>
</organism>
<keyword evidence="3" id="KW-1185">Reference proteome</keyword>
<evidence type="ECO:0000259" key="1">
    <source>
        <dbReference type="Pfam" id="PF12770"/>
    </source>
</evidence>
<accession>A0A928VVY5</accession>
<evidence type="ECO:0000313" key="3">
    <source>
        <dbReference type="Proteomes" id="UP000625316"/>
    </source>
</evidence>
<protein>
    <submittedName>
        <fullName evidence="2">CHAT domain-containing protein</fullName>
    </submittedName>
</protein>
<feature type="non-terminal residue" evidence="2">
    <location>
        <position position="1"/>
    </location>
</feature>